<keyword evidence="2" id="KW-1185">Reference proteome</keyword>
<accession>A0ABQ5B9H8</accession>
<evidence type="ECO:0000313" key="2">
    <source>
        <dbReference type="Proteomes" id="UP001151760"/>
    </source>
</evidence>
<comment type="caution">
    <text evidence="1">The sequence shown here is derived from an EMBL/GenBank/DDBJ whole genome shotgun (WGS) entry which is preliminary data.</text>
</comment>
<dbReference type="EMBL" id="BQNB010013070">
    <property type="protein sequence ID" value="GJT11480.1"/>
    <property type="molecule type" value="Genomic_DNA"/>
</dbReference>
<proteinExistence type="predicted"/>
<evidence type="ECO:0000313" key="1">
    <source>
        <dbReference type="EMBL" id="GJT11480.1"/>
    </source>
</evidence>
<organism evidence="1 2">
    <name type="scientific">Tanacetum coccineum</name>
    <dbReference type="NCBI Taxonomy" id="301880"/>
    <lineage>
        <taxon>Eukaryota</taxon>
        <taxon>Viridiplantae</taxon>
        <taxon>Streptophyta</taxon>
        <taxon>Embryophyta</taxon>
        <taxon>Tracheophyta</taxon>
        <taxon>Spermatophyta</taxon>
        <taxon>Magnoliopsida</taxon>
        <taxon>eudicotyledons</taxon>
        <taxon>Gunneridae</taxon>
        <taxon>Pentapetalae</taxon>
        <taxon>asterids</taxon>
        <taxon>campanulids</taxon>
        <taxon>Asterales</taxon>
        <taxon>Asteraceae</taxon>
        <taxon>Asteroideae</taxon>
        <taxon>Anthemideae</taxon>
        <taxon>Anthemidinae</taxon>
        <taxon>Tanacetum</taxon>
    </lineage>
</organism>
<dbReference type="Proteomes" id="UP001151760">
    <property type="component" value="Unassembled WGS sequence"/>
</dbReference>
<reference evidence="1" key="1">
    <citation type="journal article" date="2022" name="Int. J. Mol. Sci.">
        <title>Draft Genome of Tanacetum Coccineum: Genomic Comparison of Closely Related Tanacetum-Family Plants.</title>
        <authorList>
            <person name="Yamashiro T."/>
            <person name="Shiraishi A."/>
            <person name="Nakayama K."/>
            <person name="Satake H."/>
        </authorList>
    </citation>
    <scope>NUCLEOTIDE SEQUENCE</scope>
</reference>
<name>A0ABQ5B9H8_9ASTR</name>
<reference evidence="1" key="2">
    <citation type="submission" date="2022-01" db="EMBL/GenBank/DDBJ databases">
        <authorList>
            <person name="Yamashiro T."/>
            <person name="Shiraishi A."/>
            <person name="Satake H."/>
            <person name="Nakayama K."/>
        </authorList>
    </citation>
    <scope>NUCLEOTIDE SEQUENCE</scope>
</reference>
<protein>
    <submittedName>
        <fullName evidence="1">Uncharacterized protein</fullName>
    </submittedName>
</protein>
<gene>
    <name evidence="1" type="ORF">Tco_0858522</name>
</gene>
<sequence length="279" mass="31835">MVVLLLCCSIKVTDPNSSVGKTCLGVNVIAISSDKAEGHGDWNSPEYWVTANSGGKKEMKVIVFQKINTEEISDRYVAPCFVNRLEAYDGEINLRMEENMISNEFVMKLCLDHEIYFMNFIINIEEDDIEPGVVLERSFMRLTKGIADFRNETIKIYPELDPFLDRVVVPPFVCKLGKSNKNKRKQLEKFQLIYSDMGPSFSTGKPLTQGEAEREALAIHICRRYSLLGEVRPVIVPMAYSDKYKKILDRICLDKMKLDGEMKKEEEEAITKIKGEALI</sequence>